<keyword evidence="4" id="KW-0460">Magnesium</keyword>
<dbReference type="InterPro" id="IPR003029">
    <property type="entry name" value="S1_domain"/>
</dbReference>
<dbReference type="RefSeq" id="WP_331848233.1">
    <property type="nucleotide sequence ID" value="NZ_JAZHPZ010000011.1"/>
</dbReference>
<evidence type="ECO:0000256" key="2">
    <source>
        <dbReference type="ARBA" id="ARBA00022723"/>
    </source>
</evidence>
<sequence length="398" mass="44996">MKQLIVHCGPDSTQIALLERDKLVEYAAERSEKRGLAGSFFKGKVTNVIPGMQAAFVDIGQKKNAFLYIDDLLHPHLEKQPKRKPAISELLKPGQELIVQVVKEALGNKGARVTTHYSLPGRWLVYMPSAGYVAVSKKIGREEERARLKEIGEELRTEEEGLILRTVAEHAHKEDIAEDLAQLREQWETIRAKGRESASAPSVLHQDLSMVQRLMRDVYSPETDELIMDCPEQAGEAAAFLASMLHGKEPNIMIYGGDTPLFDYYGINQRLDKDFQRKLWLPGGGYLVWDTTEALTVIDVNTGKFTGGENLEDTVYRTNLEAAREIARLVRLRDTGGIIIVDFIDMINEEHRTAVWDVLEEGLTGDRTQHHILGWTKLGLLEMTRKRIREQPVFQGND</sequence>
<dbReference type="InterPro" id="IPR019307">
    <property type="entry name" value="RNA-bd_AU-1/RNase_E/G"/>
</dbReference>
<evidence type="ECO:0000256" key="3">
    <source>
        <dbReference type="ARBA" id="ARBA00022801"/>
    </source>
</evidence>
<proteinExistence type="predicted"/>
<evidence type="ECO:0000259" key="7">
    <source>
        <dbReference type="PROSITE" id="PS50126"/>
    </source>
</evidence>
<dbReference type="SMART" id="SM00316">
    <property type="entry name" value="S1"/>
    <property type="match status" value="1"/>
</dbReference>
<keyword evidence="6" id="KW-0175">Coiled coil</keyword>
<dbReference type="PANTHER" id="PTHR30001:SF0">
    <property type="entry name" value="RIBONUCLEASE G"/>
    <property type="match status" value="1"/>
</dbReference>
<evidence type="ECO:0000256" key="6">
    <source>
        <dbReference type="SAM" id="Coils"/>
    </source>
</evidence>
<comment type="cofactor">
    <cofactor evidence="1">
        <name>Mg(2+)</name>
        <dbReference type="ChEBI" id="CHEBI:18420"/>
    </cofactor>
</comment>
<feature type="coiled-coil region" evidence="6">
    <location>
        <begin position="141"/>
        <end position="193"/>
    </location>
</feature>
<dbReference type="InterPro" id="IPR012340">
    <property type="entry name" value="NA-bd_OB-fold"/>
</dbReference>
<dbReference type="EMBL" id="JAZHPZ010000011">
    <property type="protein sequence ID" value="MEF2968026.1"/>
    <property type="molecule type" value="Genomic_DNA"/>
</dbReference>
<keyword evidence="9" id="KW-1185">Reference proteome</keyword>
<accession>A0ABU7VXR2</accession>
<dbReference type="InterPro" id="IPR004659">
    <property type="entry name" value="RNase_E/G"/>
</dbReference>
<dbReference type="PANTHER" id="PTHR30001">
    <property type="entry name" value="RIBONUCLEASE"/>
    <property type="match status" value="1"/>
</dbReference>
<comment type="caution">
    <text evidence="8">The sequence shown here is derived from an EMBL/GenBank/DDBJ whole genome shotgun (WGS) entry which is preliminary data.</text>
</comment>
<protein>
    <submittedName>
        <fullName evidence="8">Rne/Rng family ribonuclease</fullName>
    </submittedName>
</protein>
<evidence type="ECO:0000256" key="1">
    <source>
        <dbReference type="ARBA" id="ARBA00001946"/>
    </source>
</evidence>
<dbReference type="SUPFAM" id="SSF50249">
    <property type="entry name" value="Nucleic acid-binding proteins"/>
    <property type="match status" value="1"/>
</dbReference>
<organism evidence="8 9">
    <name type="scientific">Paenibacillus haidiansis</name>
    <dbReference type="NCBI Taxonomy" id="1574488"/>
    <lineage>
        <taxon>Bacteria</taxon>
        <taxon>Bacillati</taxon>
        <taxon>Bacillota</taxon>
        <taxon>Bacilli</taxon>
        <taxon>Bacillales</taxon>
        <taxon>Paenibacillaceae</taxon>
        <taxon>Paenibacillus</taxon>
    </lineage>
</organism>
<dbReference type="CDD" id="cd04453">
    <property type="entry name" value="S1_RNase_E"/>
    <property type="match status" value="1"/>
</dbReference>
<evidence type="ECO:0000313" key="8">
    <source>
        <dbReference type="EMBL" id="MEF2968026.1"/>
    </source>
</evidence>
<keyword evidence="5" id="KW-0694">RNA-binding</keyword>
<keyword evidence="3" id="KW-0378">Hydrolase</keyword>
<feature type="domain" description="S1 motif" evidence="7">
    <location>
        <begin position="38"/>
        <end position="116"/>
    </location>
</feature>
<keyword evidence="2" id="KW-0479">Metal-binding</keyword>
<evidence type="ECO:0000313" key="9">
    <source>
        <dbReference type="Proteomes" id="UP001306950"/>
    </source>
</evidence>
<dbReference type="NCBIfam" id="TIGR00757">
    <property type="entry name" value="RNaseEG"/>
    <property type="match status" value="1"/>
</dbReference>
<dbReference type="Gene3D" id="2.40.50.140">
    <property type="entry name" value="Nucleic acid-binding proteins"/>
    <property type="match status" value="1"/>
</dbReference>
<dbReference type="PROSITE" id="PS50126">
    <property type="entry name" value="S1"/>
    <property type="match status" value="1"/>
</dbReference>
<reference evidence="8 9" key="1">
    <citation type="submission" date="2024-02" db="EMBL/GenBank/DDBJ databases">
        <title>A nitrogen-fixing paenibacillus bacterium.</title>
        <authorList>
            <person name="Zhang W.L."/>
            <person name="Chen S.F."/>
        </authorList>
    </citation>
    <scope>NUCLEOTIDE SEQUENCE [LARGE SCALE GENOMIC DNA]</scope>
    <source>
        <strain evidence="8 9">M1</strain>
    </source>
</reference>
<dbReference type="Proteomes" id="UP001306950">
    <property type="component" value="Unassembled WGS sequence"/>
</dbReference>
<gene>
    <name evidence="8" type="ORF">V3851_19535</name>
</gene>
<evidence type="ECO:0000256" key="4">
    <source>
        <dbReference type="ARBA" id="ARBA00022842"/>
    </source>
</evidence>
<name>A0ABU7VXR2_9BACL</name>
<evidence type="ECO:0000256" key="5">
    <source>
        <dbReference type="ARBA" id="ARBA00022884"/>
    </source>
</evidence>
<dbReference type="Pfam" id="PF10150">
    <property type="entry name" value="RNase_E_G"/>
    <property type="match status" value="1"/>
</dbReference>